<dbReference type="Proteomes" id="UP000217676">
    <property type="component" value="Chromosome"/>
</dbReference>
<sequence length="350" mass="39210">MSPDGARPVFIIGTERSGSNLLRLILNAHSRITVPHPPHFMRFLAPLAAGYGDLSVERNRRRLVDDALGLLARHIHPWPHPVDRDRVVASAGPTVFGVVAAIYEQHRAAEGKARWGCKSTFMVDHVDEALAEFPAARFVWLVRNPQDVASSAKTAVFGHCHPYRMARLWRTQQERAIAAHTRWGPGVVHLLRYEDLVERPEKELRALCAFLGEEFEPAMLAHHTSPAARRTARLSESWRLAGRPISTGRVGAHLTGLSPTERLLVDKVTAPLKKRLGYPVDERARLVPVPSPPAVALRSALLRSRVELRSARQDENHRLRLARDGYVRWLRVKSLVRRAVPAPRKSVSPA</sequence>
<protein>
    <submittedName>
        <fullName evidence="2">Sulfotransferase domain-containing protein</fullName>
    </submittedName>
</protein>
<keyword evidence="1 2" id="KW-0808">Transferase</keyword>
<dbReference type="InterPro" id="IPR027417">
    <property type="entry name" value="P-loop_NTPase"/>
</dbReference>
<dbReference type="EMBL" id="AP017424">
    <property type="protein sequence ID" value="BAU81189.1"/>
    <property type="molecule type" value="Genomic_DNA"/>
</dbReference>
<keyword evidence="3" id="KW-1185">Reference proteome</keyword>
<evidence type="ECO:0000313" key="3">
    <source>
        <dbReference type="Proteomes" id="UP000217676"/>
    </source>
</evidence>
<proteinExistence type="predicted"/>
<dbReference type="SUPFAM" id="SSF52540">
    <property type="entry name" value="P-loop containing nucleoside triphosphate hydrolases"/>
    <property type="match status" value="1"/>
</dbReference>
<evidence type="ECO:0000256" key="1">
    <source>
        <dbReference type="ARBA" id="ARBA00022679"/>
    </source>
</evidence>
<dbReference type="Pfam" id="PF13469">
    <property type="entry name" value="Sulfotransfer_3"/>
    <property type="match status" value="1"/>
</dbReference>
<dbReference type="Gene3D" id="3.40.50.300">
    <property type="entry name" value="P-loop containing nucleotide triphosphate hydrolases"/>
    <property type="match status" value="1"/>
</dbReference>
<gene>
    <name evidence="2" type="ORF">SLA_0234</name>
</gene>
<accession>A0A160NSA5</accession>
<name>A0A160NSA5_STRLU</name>
<dbReference type="AlphaFoldDB" id="A0A160NSA5"/>
<evidence type="ECO:0000313" key="2">
    <source>
        <dbReference type="EMBL" id="BAU81189.1"/>
    </source>
</evidence>
<dbReference type="KEGG" id="slau:SLA_0234"/>
<dbReference type="PANTHER" id="PTHR12788">
    <property type="entry name" value="PROTEIN-TYROSINE SULFOTRANSFERASE 2"/>
    <property type="match status" value="1"/>
</dbReference>
<dbReference type="InterPro" id="IPR026634">
    <property type="entry name" value="TPST-like"/>
</dbReference>
<dbReference type="GO" id="GO:0008476">
    <property type="term" value="F:protein-tyrosine sulfotransferase activity"/>
    <property type="evidence" value="ECO:0007669"/>
    <property type="project" value="InterPro"/>
</dbReference>
<dbReference type="PANTHER" id="PTHR12788:SF10">
    <property type="entry name" value="PROTEIN-TYROSINE SULFOTRANSFERASE"/>
    <property type="match status" value="1"/>
</dbReference>
<organism evidence="2 3">
    <name type="scientific">Streptomyces laurentii</name>
    <dbReference type="NCBI Taxonomy" id="39478"/>
    <lineage>
        <taxon>Bacteria</taxon>
        <taxon>Bacillati</taxon>
        <taxon>Actinomycetota</taxon>
        <taxon>Actinomycetes</taxon>
        <taxon>Kitasatosporales</taxon>
        <taxon>Streptomycetaceae</taxon>
        <taxon>Streptomyces</taxon>
    </lineage>
</organism>
<dbReference type="RefSeq" id="WP_359878994.1">
    <property type="nucleotide sequence ID" value="NZ_JBEYHT010000032.1"/>
</dbReference>
<reference evidence="2 3" key="1">
    <citation type="journal article" date="2016" name="Genome Announc.">
        <title>Complete Genome Sequence of Thiostrepton-Producing Streptomyces laurentii ATCC 31255.</title>
        <authorList>
            <person name="Doi K."/>
            <person name="Fujino Y."/>
            <person name="Nagayoshi Y."/>
            <person name="Ohshima T."/>
            <person name="Ogata S."/>
        </authorList>
    </citation>
    <scope>NUCLEOTIDE SEQUENCE [LARGE SCALE GENOMIC DNA]</scope>
    <source>
        <strain evidence="2 3">ATCC 31255</strain>
    </source>
</reference>